<sequence>MDWSVTVGVVRSSLTELLGILSDAVSPVRVRFDDGSEPPTGQSPDAPVTVHAVAMNRVGRSRREGPLLDLELKVAVECHGPTQLDNMEKLLIAIEQNTQYSVVSSGEFQPDEYDAGIRQGLGFLVRVPIGISLDEPSGTPVAEPLLAAAAVARLIHGRLVDVHNKGIPEAYIRPHSSAAAVVSDPTGHFEVLASADDLQHFVVAVRGTEREVSANTSSLPVIIRWE</sequence>
<gene>
    <name evidence="1" type="ORF">GCM10023346_12730</name>
</gene>
<proteinExistence type="predicted"/>
<evidence type="ECO:0000313" key="1">
    <source>
        <dbReference type="EMBL" id="GAA5191930.1"/>
    </source>
</evidence>
<organism evidence="1 2">
    <name type="scientific">Arthrobacter gyeryongensis</name>
    <dbReference type="NCBI Taxonomy" id="1650592"/>
    <lineage>
        <taxon>Bacteria</taxon>
        <taxon>Bacillati</taxon>
        <taxon>Actinomycetota</taxon>
        <taxon>Actinomycetes</taxon>
        <taxon>Micrococcales</taxon>
        <taxon>Micrococcaceae</taxon>
        <taxon>Arthrobacter</taxon>
    </lineage>
</organism>
<dbReference type="EMBL" id="BAABKK010000009">
    <property type="protein sequence ID" value="GAA5191930.1"/>
    <property type="molecule type" value="Genomic_DNA"/>
</dbReference>
<comment type="caution">
    <text evidence="1">The sequence shown here is derived from an EMBL/GenBank/DDBJ whole genome shotgun (WGS) entry which is preliminary data.</text>
</comment>
<accession>A0ABP9S914</accession>
<evidence type="ECO:0000313" key="2">
    <source>
        <dbReference type="Proteomes" id="UP001500200"/>
    </source>
</evidence>
<protein>
    <submittedName>
        <fullName evidence="1">Uncharacterized protein</fullName>
    </submittedName>
</protein>
<name>A0ABP9S914_9MICC</name>
<reference evidence="2" key="1">
    <citation type="journal article" date="2019" name="Int. J. Syst. Evol. Microbiol.">
        <title>The Global Catalogue of Microorganisms (GCM) 10K type strain sequencing project: providing services to taxonomists for standard genome sequencing and annotation.</title>
        <authorList>
            <consortium name="The Broad Institute Genomics Platform"/>
            <consortium name="The Broad Institute Genome Sequencing Center for Infectious Disease"/>
            <person name="Wu L."/>
            <person name="Ma J."/>
        </authorList>
    </citation>
    <scope>NUCLEOTIDE SEQUENCE [LARGE SCALE GENOMIC DNA]</scope>
    <source>
        <strain evidence="2">JCM 18514</strain>
    </source>
</reference>
<keyword evidence="2" id="KW-1185">Reference proteome</keyword>
<dbReference type="Proteomes" id="UP001500200">
    <property type="component" value="Unassembled WGS sequence"/>
</dbReference>